<gene>
    <name evidence="2" type="ORF">B296_00042672</name>
</gene>
<dbReference type="EMBL" id="AMZH03011116">
    <property type="protein sequence ID" value="RRT53490.1"/>
    <property type="molecule type" value="Genomic_DNA"/>
</dbReference>
<comment type="caution">
    <text evidence="2">The sequence shown here is derived from an EMBL/GenBank/DDBJ whole genome shotgun (WGS) entry which is preliminary data.</text>
</comment>
<reference evidence="2 3" key="1">
    <citation type="journal article" date="2014" name="Agronomy (Basel)">
        <title>A Draft Genome Sequence for Ensete ventricosum, the Drought-Tolerant Tree Against Hunger.</title>
        <authorList>
            <person name="Harrison J."/>
            <person name="Moore K.A."/>
            <person name="Paszkiewicz K."/>
            <person name="Jones T."/>
            <person name="Grant M."/>
            <person name="Ambacheew D."/>
            <person name="Muzemil S."/>
            <person name="Studholme D.J."/>
        </authorList>
    </citation>
    <scope>NUCLEOTIDE SEQUENCE [LARGE SCALE GENOMIC DNA]</scope>
</reference>
<sequence>MARRWQPNLTILKASETLDKDETVQKWDGLHNDRKSCAKLIEVGECQLSKKLTRLEVAKALRCVGRGHTWRDRSPSSSHENLNAMEMSPRGDMVQRIVVE</sequence>
<accession>A0A426YP41</accession>
<evidence type="ECO:0000313" key="3">
    <source>
        <dbReference type="Proteomes" id="UP000287651"/>
    </source>
</evidence>
<dbReference type="AlphaFoldDB" id="A0A426YP41"/>
<name>A0A426YP41_ENSVE</name>
<feature type="region of interest" description="Disordered" evidence="1">
    <location>
        <begin position="68"/>
        <end position="91"/>
    </location>
</feature>
<proteinExistence type="predicted"/>
<dbReference type="Proteomes" id="UP000287651">
    <property type="component" value="Unassembled WGS sequence"/>
</dbReference>
<evidence type="ECO:0000256" key="1">
    <source>
        <dbReference type="SAM" id="MobiDB-lite"/>
    </source>
</evidence>
<organism evidence="2 3">
    <name type="scientific">Ensete ventricosum</name>
    <name type="common">Abyssinian banana</name>
    <name type="synonym">Musa ensete</name>
    <dbReference type="NCBI Taxonomy" id="4639"/>
    <lineage>
        <taxon>Eukaryota</taxon>
        <taxon>Viridiplantae</taxon>
        <taxon>Streptophyta</taxon>
        <taxon>Embryophyta</taxon>
        <taxon>Tracheophyta</taxon>
        <taxon>Spermatophyta</taxon>
        <taxon>Magnoliopsida</taxon>
        <taxon>Liliopsida</taxon>
        <taxon>Zingiberales</taxon>
        <taxon>Musaceae</taxon>
        <taxon>Ensete</taxon>
    </lineage>
</organism>
<protein>
    <submittedName>
        <fullName evidence="2">Uncharacterized protein</fullName>
    </submittedName>
</protein>
<evidence type="ECO:0000313" key="2">
    <source>
        <dbReference type="EMBL" id="RRT53490.1"/>
    </source>
</evidence>